<dbReference type="InterPro" id="IPR036028">
    <property type="entry name" value="SH3-like_dom_sf"/>
</dbReference>
<evidence type="ECO:0000256" key="1">
    <source>
        <dbReference type="ARBA" id="ARBA00022443"/>
    </source>
</evidence>
<keyword evidence="6" id="KW-1185">Reference proteome</keyword>
<dbReference type="OMA" id="EWWKGRN"/>
<dbReference type="FunCoup" id="A5DZQ0">
    <property type="interactions" value="128"/>
</dbReference>
<dbReference type="PROSITE" id="PS50002">
    <property type="entry name" value="SH3"/>
    <property type="match status" value="1"/>
</dbReference>
<dbReference type="GeneID" id="5233639"/>
<dbReference type="STRING" id="379508.A5DZQ0"/>
<evidence type="ECO:0000256" key="2">
    <source>
        <dbReference type="PROSITE-ProRule" id="PRU00192"/>
    </source>
</evidence>
<name>A5DZQ0_LODEL</name>
<dbReference type="SUPFAM" id="SSF50044">
    <property type="entry name" value="SH3-domain"/>
    <property type="match status" value="1"/>
</dbReference>
<proteinExistence type="predicted"/>
<protein>
    <recommendedName>
        <fullName evidence="4">SH3 domain-containing protein</fullName>
    </recommendedName>
</protein>
<evidence type="ECO:0000313" key="6">
    <source>
        <dbReference type="Proteomes" id="UP000001996"/>
    </source>
</evidence>
<dbReference type="VEuPathDB" id="FungiDB:LELG_02837"/>
<dbReference type="OrthoDB" id="6250593at2759"/>
<gene>
    <name evidence="5" type="ORF">LELG_02837</name>
</gene>
<reference evidence="5 6" key="1">
    <citation type="journal article" date="2009" name="Nature">
        <title>Evolution of pathogenicity and sexual reproduction in eight Candida genomes.</title>
        <authorList>
            <person name="Butler G."/>
            <person name="Rasmussen M.D."/>
            <person name="Lin M.F."/>
            <person name="Santos M.A."/>
            <person name="Sakthikumar S."/>
            <person name="Munro C.A."/>
            <person name="Rheinbay E."/>
            <person name="Grabherr M."/>
            <person name="Forche A."/>
            <person name="Reedy J.L."/>
            <person name="Agrafioti I."/>
            <person name="Arnaud M.B."/>
            <person name="Bates S."/>
            <person name="Brown A.J."/>
            <person name="Brunke S."/>
            <person name="Costanzo M.C."/>
            <person name="Fitzpatrick D.A."/>
            <person name="de Groot P.W."/>
            <person name="Harris D."/>
            <person name="Hoyer L.L."/>
            <person name="Hube B."/>
            <person name="Klis F.M."/>
            <person name="Kodira C."/>
            <person name="Lennard N."/>
            <person name="Logue M.E."/>
            <person name="Martin R."/>
            <person name="Neiman A.M."/>
            <person name="Nikolaou E."/>
            <person name="Quail M.A."/>
            <person name="Quinn J."/>
            <person name="Santos M.C."/>
            <person name="Schmitzberger F.F."/>
            <person name="Sherlock G."/>
            <person name="Shah P."/>
            <person name="Silverstein K.A."/>
            <person name="Skrzypek M.S."/>
            <person name="Soll D."/>
            <person name="Staggs R."/>
            <person name="Stansfield I."/>
            <person name="Stumpf M.P."/>
            <person name="Sudbery P.E."/>
            <person name="Srikantha T."/>
            <person name="Zeng Q."/>
            <person name="Berman J."/>
            <person name="Berriman M."/>
            <person name="Heitman J."/>
            <person name="Gow N.A."/>
            <person name="Lorenz M.C."/>
            <person name="Birren B.W."/>
            <person name="Kellis M."/>
            <person name="Cuomo C.A."/>
        </authorList>
    </citation>
    <scope>NUCLEOTIDE SEQUENCE [LARGE SCALE GENOMIC DNA]</scope>
    <source>
        <strain evidence="6">ATCC 11503 / BCRC 21390 / CBS 2605 / JCM 1781 / NBRC 1676 / NRRL YB-4239</strain>
    </source>
</reference>
<dbReference type="EMBL" id="CH981526">
    <property type="protein sequence ID" value="EDK44658.1"/>
    <property type="molecule type" value="Genomic_DNA"/>
</dbReference>
<evidence type="ECO:0000256" key="3">
    <source>
        <dbReference type="SAM" id="MobiDB-lite"/>
    </source>
</evidence>
<dbReference type="GO" id="GO:0030447">
    <property type="term" value="P:filamentous growth"/>
    <property type="evidence" value="ECO:0007669"/>
    <property type="project" value="UniProtKB-ARBA"/>
</dbReference>
<dbReference type="PANTHER" id="PTHR45929:SF7">
    <property type="entry name" value="LAS SEVENTEEN-BINDING PROTEIN 1"/>
    <property type="match status" value="1"/>
</dbReference>
<dbReference type="Pfam" id="PF00018">
    <property type="entry name" value="SH3_1"/>
    <property type="match status" value="1"/>
</dbReference>
<dbReference type="KEGG" id="lel:PVL30_003679"/>
<dbReference type="InParanoid" id="A5DZQ0"/>
<dbReference type="SMART" id="SM00326">
    <property type="entry name" value="SH3"/>
    <property type="match status" value="1"/>
</dbReference>
<dbReference type="Proteomes" id="UP000001996">
    <property type="component" value="Unassembled WGS sequence"/>
</dbReference>
<dbReference type="PRINTS" id="PR00452">
    <property type="entry name" value="SH3DOMAIN"/>
</dbReference>
<dbReference type="PANTHER" id="PTHR45929">
    <property type="entry name" value="JAK PATHWAY SIGNAL TRANSDUCTION ADAPTOR MOLECULE"/>
    <property type="match status" value="1"/>
</dbReference>
<feature type="region of interest" description="Disordered" evidence="3">
    <location>
        <begin position="198"/>
        <end position="281"/>
    </location>
</feature>
<feature type="region of interest" description="Disordered" evidence="3">
    <location>
        <begin position="81"/>
        <end position="131"/>
    </location>
</feature>
<keyword evidence="1 2" id="KW-0728">SH3 domain</keyword>
<evidence type="ECO:0000313" key="5">
    <source>
        <dbReference type="EMBL" id="EDK44658.1"/>
    </source>
</evidence>
<dbReference type="InterPro" id="IPR050670">
    <property type="entry name" value="STAM"/>
</dbReference>
<feature type="compositionally biased region" description="Pro residues" evidence="3">
    <location>
        <begin position="217"/>
        <end position="235"/>
    </location>
</feature>
<dbReference type="HOGENOM" id="CLU_064525_2_0_1"/>
<organism evidence="5 6">
    <name type="scientific">Lodderomyces elongisporus (strain ATCC 11503 / CBS 2605 / JCM 1781 / NBRC 1676 / NRRL YB-4239)</name>
    <name type="common">Yeast</name>
    <name type="synonym">Saccharomyces elongisporus</name>
    <dbReference type="NCBI Taxonomy" id="379508"/>
    <lineage>
        <taxon>Eukaryota</taxon>
        <taxon>Fungi</taxon>
        <taxon>Dikarya</taxon>
        <taxon>Ascomycota</taxon>
        <taxon>Saccharomycotina</taxon>
        <taxon>Pichiomycetes</taxon>
        <taxon>Debaryomycetaceae</taxon>
        <taxon>Candida/Lodderomyces clade</taxon>
        <taxon>Lodderomyces</taxon>
    </lineage>
</organism>
<dbReference type="AlphaFoldDB" id="A5DZQ0"/>
<dbReference type="eggNOG" id="KOG3601">
    <property type="taxonomic scope" value="Eukaryota"/>
</dbReference>
<dbReference type="CDD" id="cd00174">
    <property type="entry name" value="SH3"/>
    <property type="match status" value="1"/>
</dbReference>
<dbReference type="InterPro" id="IPR001452">
    <property type="entry name" value="SH3_domain"/>
</dbReference>
<sequence>MSAALVNRSLTTVRTELEFLKDSEVITEALYDKLVAALPTKYKKDEKPWDVDALQNNADSSSNYTNGNSYNSTEKFTVGAVKVATEQQKLPPSNPDTEPAPSYNDKVNQISESLSKTNLKPPAYPPSDPSPVGYCMASYDYKAQEPDDISLTKGDKIAVTEHLSEDWWKGYKAGTGRDKAGVFPSNYVKVISEQEFKFSHKDAAAPPSPNPYSSYGPPAPYGQPSPYNQPSPMPQQPSYGGGYGFPPPQQYQQQYQVAPQAAPQQVQQVQQQPSGRNEAFKKYGSRFGEAALFGAGASVGANIVNSIL</sequence>
<accession>A5DZQ0</accession>
<feature type="compositionally biased region" description="Polar residues" evidence="3">
    <location>
        <begin position="105"/>
        <end position="118"/>
    </location>
</feature>
<evidence type="ECO:0000259" key="4">
    <source>
        <dbReference type="PROSITE" id="PS50002"/>
    </source>
</evidence>
<dbReference type="Gene3D" id="2.30.30.40">
    <property type="entry name" value="SH3 Domains"/>
    <property type="match status" value="1"/>
</dbReference>
<feature type="domain" description="SH3" evidence="4">
    <location>
        <begin position="130"/>
        <end position="193"/>
    </location>
</feature>
<feature type="compositionally biased region" description="Low complexity" evidence="3">
    <location>
        <begin position="250"/>
        <end position="275"/>
    </location>
</feature>